<comment type="caution">
    <text evidence="2">The sequence shown here is derived from an EMBL/GenBank/DDBJ whole genome shotgun (WGS) entry which is preliminary data.</text>
</comment>
<comment type="subunit">
    <text evidence="1">Component of the lipopolysaccharide transport and assembly complex. Interacts with LptD.</text>
</comment>
<proteinExistence type="inferred from homology"/>
<evidence type="ECO:0000256" key="1">
    <source>
        <dbReference type="HAMAP-Rule" id="MF_01186"/>
    </source>
</evidence>
<keyword evidence="1" id="KW-0732">Signal</keyword>
<keyword evidence="1" id="KW-0564">Palmitate</keyword>
<dbReference type="GO" id="GO:0043165">
    <property type="term" value="P:Gram-negative-bacterium-type cell outer membrane assembly"/>
    <property type="evidence" value="ECO:0007669"/>
    <property type="project" value="UniProtKB-UniRule"/>
</dbReference>
<dbReference type="PROSITE" id="PS51257">
    <property type="entry name" value="PROKAR_LIPOPROTEIN"/>
    <property type="match status" value="1"/>
</dbReference>
<organism evidence="2 3">
    <name type="scientific">Candidatus Vesicomyosocius endoextente</name>
    <dbReference type="NCBI Taxonomy" id="2738853"/>
    <lineage>
        <taxon>Bacteria</taxon>
        <taxon>Pseudomonadati</taxon>
        <taxon>Pseudomonadota</taxon>
        <taxon>Gammaproteobacteria</taxon>
        <taxon>Candidatus Pseudothioglobaceae</taxon>
        <taxon>Candidatus Vesicomyidisocius</taxon>
    </lineage>
</organism>
<dbReference type="EMBL" id="JACCHU010000002">
    <property type="protein sequence ID" value="NYT52546.1"/>
    <property type="molecule type" value="Genomic_DNA"/>
</dbReference>
<gene>
    <name evidence="1" type="primary">lptE</name>
    <name evidence="2" type="ORF">H0A74_03110</name>
</gene>
<dbReference type="InterPro" id="IPR007485">
    <property type="entry name" value="LPS_assembly_LptE"/>
</dbReference>
<dbReference type="Gene3D" id="3.30.160.150">
    <property type="entry name" value="Lipoprotein like domain"/>
    <property type="match status" value="1"/>
</dbReference>
<keyword evidence="1" id="KW-0472">Membrane</keyword>
<dbReference type="GO" id="GO:0009279">
    <property type="term" value="C:cell outer membrane"/>
    <property type="evidence" value="ECO:0007669"/>
    <property type="project" value="UniProtKB-SubCell"/>
</dbReference>
<comment type="subcellular location">
    <subcellularLocation>
        <location evidence="1">Cell outer membrane</location>
        <topology evidence="1">Lipid-anchor</topology>
    </subcellularLocation>
</comment>
<comment type="similarity">
    <text evidence="1">Belongs to the LptE lipoprotein family.</text>
</comment>
<keyword evidence="1" id="KW-0449">Lipoprotein</keyword>
<protein>
    <recommendedName>
        <fullName evidence="1">LPS-assembly lipoprotein LptE</fullName>
    </recommendedName>
</protein>
<reference evidence="2 3" key="1">
    <citation type="submission" date="2020-05" db="EMBL/GenBank/DDBJ databases">
        <title>Horizontal transmission and recombination maintain forever young bacterial symbiont genomes.</title>
        <authorList>
            <person name="Russell S.L."/>
            <person name="Pepper-Tunick E."/>
            <person name="Svedberg J."/>
            <person name="Byrne A."/>
            <person name="Ruelas Castillo J."/>
            <person name="Vollmers C."/>
            <person name="Beinart R.A."/>
            <person name="Corbett-Detig R."/>
        </authorList>
    </citation>
    <scope>NUCLEOTIDE SEQUENCE [LARGE SCALE GENOMIC DNA]</scope>
    <source>
        <strain evidence="2">Monterey_2004</strain>
    </source>
</reference>
<name>A0A853GCI8_9GAMM</name>
<evidence type="ECO:0000313" key="2">
    <source>
        <dbReference type="EMBL" id="NYT52546.1"/>
    </source>
</evidence>
<dbReference type="Pfam" id="PF04390">
    <property type="entry name" value="LptE"/>
    <property type="match status" value="1"/>
</dbReference>
<comment type="function">
    <text evidence="1">Together with LptD, is involved in the assembly of lipopolysaccharide (LPS) at the surface of the outer membrane. Required for the proper assembly of LptD. Binds LPS and may serve as the LPS recognition site at the outer membrane.</text>
</comment>
<accession>A0A853GCI8</accession>
<evidence type="ECO:0000313" key="3">
    <source>
        <dbReference type="Proteomes" id="UP000525329"/>
    </source>
</evidence>
<dbReference type="AlphaFoldDB" id="A0A853GCI8"/>
<dbReference type="HAMAP" id="MF_01186">
    <property type="entry name" value="LPS_assembly_LptE"/>
    <property type="match status" value="1"/>
</dbReference>
<keyword evidence="1" id="KW-0998">Cell outer membrane</keyword>
<dbReference type="Proteomes" id="UP000525329">
    <property type="component" value="Unassembled WGS sequence"/>
</dbReference>
<sequence length="150" mass="17366">MLKINLLATIIMVTILSSCGFHTPYTNLTINASITSNHNNIFANELQKHFNQNLHKTLVIQVGIENQNQRTVSYTSSNETSSYILNLNIPIKVFNHKKKLLLSKTFSANTYLSKIDAYQANRLQIEEGYQQLRRLIIKQLLRRLYKLNEN</sequence>